<proteinExistence type="predicted"/>
<dbReference type="eggNOG" id="ENOG503233W">
    <property type="taxonomic scope" value="Bacteria"/>
</dbReference>
<dbReference type="STRING" id="84588.SYNW0288"/>
<evidence type="ECO:0000259" key="1">
    <source>
        <dbReference type="Pfam" id="PF24869"/>
    </source>
</evidence>
<feature type="domain" description="DUF7734" evidence="1">
    <location>
        <begin position="8"/>
        <end position="87"/>
    </location>
</feature>
<dbReference type="HOGENOM" id="CLU_172539_0_0_3"/>
<gene>
    <name evidence="2" type="ordered locus">SYNW0288</name>
</gene>
<dbReference type="EMBL" id="BX569689">
    <property type="protein sequence ID" value="CAE06803.1"/>
    <property type="molecule type" value="Genomic_DNA"/>
</dbReference>
<evidence type="ECO:0000313" key="3">
    <source>
        <dbReference type="Proteomes" id="UP000001422"/>
    </source>
</evidence>
<dbReference type="InterPro" id="IPR056636">
    <property type="entry name" value="DUF7734"/>
</dbReference>
<keyword evidence="3" id="KW-1185">Reference proteome</keyword>
<organism evidence="2 3">
    <name type="scientific">Parasynechococcus marenigrum (strain WH8102)</name>
    <dbReference type="NCBI Taxonomy" id="84588"/>
    <lineage>
        <taxon>Bacteria</taxon>
        <taxon>Bacillati</taxon>
        <taxon>Cyanobacteriota</taxon>
        <taxon>Cyanophyceae</taxon>
        <taxon>Synechococcales</taxon>
        <taxon>Prochlorococcaceae</taxon>
        <taxon>Parasynechococcus</taxon>
        <taxon>Parasynechococcus marenigrum</taxon>
    </lineage>
</organism>
<sequence>MTDIELVQQLEERSRLDSERVVRLTGNVDGEPFELLIFRGFSSSTTHPTAFDPDASVLPPETRLEQVELLQGPLNPSNAVVLAGPMSPADLLVQTNW</sequence>
<dbReference type="AlphaFoldDB" id="Q7U9H0"/>
<evidence type="ECO:0000313" key="2">
    <source>
        <dbReference type="EMBL" id="CAE06803.1"/>
    </source>
</evidence>
<reference evidence="2 3" key="1">
    <citation type="journal article" date="2003" name="Nature">
        <title>The genome of a motile marine Synechococcus.</title>
        <authorList>
            <person name="Palenik B."/>
            <person name="Brahamsha B."/>
            <person name="Larimer F."/>
            <person name="Land M."/>
            <person name="Hauser L."/>
            <person name="Chain P."/>
            <person name="Lamerdin J."/>
            <person name="Regala W."/>
            <person name="Allen E.A."/>
            <person name="McCarren J."/>
            <person name="Paulsen I."/>
            <person name="Dufresne A."/>
            <person name="Partensky F."/>
            <person name="Webb E."/>
            <person name="Waterbury J."/>
        </authorList>
    </citation>
    <scope>NUCLEOTIDE SEQUENCE [LARGE SCALE GENOMIC DNA]</scope>
    <source>
        <strain evidence="2 3">WH8102</strain>
    </source>
</reference>
<dbReference type="RefSeq" id="WP_011127162.1">
    <property type="nucleotide sequence ID" value="NC_005070.1"/>
</dbReference>
<dbReference type="Pfam" id="PF24869">
    <property type="entry name" value="DUF7734"/>
    <property type="match status" value="1"/>
</dbReference>
<dbReference type="KEGG" id="syw:SYNW0288"/>
<protein>
    <recommendedName>
        <fullName evidence="1">DUF7734 domain-containing protein</fullName>
    </recommendedName>
</protein>
<dbReference type="Proteomes" id="UP000001422">
    <property type="component" value="Chromosome"/>
</dbReference>
<name>Q7U9H0_PARMW</name>
<dbReference type="PANTHER" id="PTHR36729:SF2">
    <property type="entry name" value="EXPRESSED PROTEIN"/>
    <property type="match status" value="1"/>
</dbReference>
<dbReference type="PANTHER" id="PTHR36729">
    <property type="entry name" value="EXPRESSED PROTEIN"/>
    <property type="match status" value="1"/>
</dbReference>
<accession>Q7U9H0</accession>